<dbReference type="GO" id="GO:0051231">
    <property type="term" value="P:spindle elongation"/>
    <property type="evidence" value="ECO:0007669"/>
    <property type="project" value="TreeGrafter"/>
</dbReference>
<feature type="compositionally biased region" description="Polar residues" evidence="3">
    <location>
        <begin position="719"/>
        <end position="731"/>
    </location>
</feature>
<keyword evidence="6" id="KW-1185">Reference proteome</keyword>
<dbReference type="InterPro" id="IPR027417">
    <property type="entry name" value="P-loop_NTPase"/>
</dbReference>
<feature type="region of interest" description="Disordered" evidence="3">
    <location>
        <begin position="484"/>
        <end position="512"/>
    </location>
</feature>
<dbReference type="STRING" id="1262450.S3CVY2"/>
<protein>
    <submittedName>
        <fullName evidence="5">Kinesin-ii 95 kDa subunit</fullName>
    </submittedName>
</protein>
<keyword evidence="2" id="KW-0175">Coiled coil</keyword>
<feature type="domain" description="Kinesin motor" evidence="4">
    <location>
        <begin position="2"/>
        <end position="341"/>
    </location>
</feature>
<dbReference type="PROSITE" id="PS50067">
    <property type="entry name" value="KINESIN_MOTOR_2"/>
    <property type="match status" value="1"/>
</dbReference>
<feature type="coiled-coil region" evidence="2">
    <location>
        <begin position="575"/>
        <end position="651"/>
    </location>
</feature>
<name>S3CVY2_OPHP1</name>
<dbReference type="PRINTS" id="PR00380">
    <property type="entry name" value="KINESINHEAVY"/>
</dbReference>
<dbReference type="InterPro" id="IPR027640">
    <property type="entry name" value="Kinesin-like_fam"/>
</dbReference>
<dbReference type="CDD" id="cd00106">
    <property type="entry name" value="KISc"/>
    <property type="match status" value="1"/>
</dbReference>
<feature type="region of interest" description="Disordered" evidence="3">
    <location>
        <begin position="927"/>
        <end position="947"/>
    </location>
</feature>
<feature type="region of interest" description="Disordered" evidence="3">
    <location>
        <begin position="444"/>
        <end position="471"/>
    </location>
</feature>
<dbReference type="GO" id="GO:0005875">
    <property type="term" value="C:microtubule associated complex"/>
    <property type="evidence" value="ECO:0007669"/>
    <property type="project" value="TreeGrafter"/>
</dbReference>
<dbReference type="EMBL" id="KE148146">
    <property type="protein sequence ID" value="EPE10868.1"/>
    <property type="molecule type" value="Genomic_DNA"/>
</dbReference>
<evidence type="ECO:0000256" key="1">
    <source>
        <dbReference type="PROSITE-ProRule" id="PRU00283"/>
    </source>
</evidence>
<keyword evidence="1" id="KW-0067">ATP-binding</keyword>
<dbReference type="SUPFAM" id="SSF52540">
    <property type="entry name" value="P-loop containing nucleoside triphosphate hydrolases"/>
    <property type="match status" value="1"/>
</dbReference>
<dbReference type="eggNOG" id="KOG0242">
    <property type="taxonomic scope" value="Eukaryota"/>
</dbReference>
<keyword evidence="1" id="KW-0505">Motor protein</keyword>
<dbReference type="InterPro" id="IPR001752">
    <property type="entry name" value="Kinesin_motor_dom"/>
</dbReference>
<evidence type="ECO:0000313" key="5">
    <source>
        <dbReference type="EMBL" id="EPE10868.1"/>
    </source>
</evidence>
<feature type="binding site" evidence="1">
    <location>
        <begin position="90"/>
        <end position="97"/>
    </location>
    <ligand>
        <name>ATP</name>
        <dbReference type="ChEBI" id="CHEBI:30616"/>
    </ligand>
</feature>
<evidence type="ECO:0000259" key="4">
    <source>
        <dbReference type="PROSITE" id="PS50067"/>
    </source>
</evidence>
<sequence length="982" mass="106406">MSVRVVARIRPLLPKELDKDIIVRAGSSEDGTQPNVVKIPSPKNEAEIFSFAFNSVYGQETTQEELFNAEVAPHVKSLFQGLDITLFAYGVTGTGKTHTMRGGMKLADRGVIPRILSHIFRRGKKLTKDTDGLVDVDVALSYYEIYNDKVYDLLEPPEKRTPTGLPLREKDNKTYVIGLSERQCEDLRDFERLYIAANQNRVTASTKLNAHSSRSHAILRVKLTQTTRSDDGSGSVVSVLESTASAIDLAGSEDNRRTDNGRERLVESAAINKSLFVLSQCVDAIARGERRIPYRESKMTRILSLGQNNGITVMILNLAPLRSYHLDTLSSLNVSSRAKRIEVREIENEVVYKQMPRTFNSTSSSSAFSSSASSMTSLTSSSTVSSSLSSSSAGTGPARQPLRALSTNTHNTQMGNAAAKAAADKPVKAFAVYADCAVVTKPATSNLSNNSYTSPSTNNIPARPAPPAAPSTITSTLTSARMGPLSGLSRPSLATTKIGGGGSSGSIGSTGHVKRVSEAAEPRSKLARPSIHPYSASNISLPRPSLAPALPPTTITTSAQLLTLSAEQIEAIVERKVAEALAARAEEDEKKHEEQRQKLARLEALELAAGQDNTVAFLAGDLTRTNSGEMSEALQKRLEALERRIEDNTSSRGSEDPRAEGLRYLLLARQNKEVGDDAAVLRYYELALPFFPGQAKLLGKIDKLKLKLNRDTLKKRSSLTLMSTGASPTRKQQQQQHLSVQKRKRLGGSSTSTLTPTTPTFRRAMSAGTFSAFSAGEDELDYFDDAEASGSFHSESDADAEDDIEDDKSAPDKTTSLSNVPRRGTLGGLKQHRKTPRTSHSDDADDESMVQGLAVMTPRKKKLLDIVNSRDVSRIRDLGVSPRKARGLVEYLERGGGVAGGEPSSQAELEIDEDAIEDIIADDLVESDDEQDETMSLVGSPEDTKTDNNIHRIENLSQLRNVPGMGGKTVERAYDGLSMAII</sequence>
<dbReference type="HOGENOM" id="CLU_001485_27_3_1"/>
<feature type="compositionally biased region" description="Low complexity" evidence="3">
    <location>
        <begin position="444"/>
        <end position="462"/>
    </location>
</feature>
<evidence type="ECO:0000256" key="3">
    <source>
        <dbReference type="SAM" id="MobiDB-lite"/>
    </source>
</evidence>
<dbReference type="Proteomes" id="UP000016923">
    <property type="component" value="Unassembled WGS sequence"/>
</dbReference>
<gene>
    <name evidence="5" type="ORF">F503_05963</name>
</gene>
<dbReference type="GO" id="GO:0007052">
    <property type="term" value="P:mitotic spindle organization"/>
    <property type="evidence" value="ECO:0007669"/>
    <property type="project" value="TreeGrafter"/>
</dbReference>
<dbReference type="OrthoDB" id="3176171at2759"/>
<keyword evidence="1" id="KW-0547">Nucleotide-binding</keyword>
<dbReference type="GO" id="GO:0008017">
    <property type="term" value="F:microtubule binding"/>
    <property type="evidence" value="ECO:0007669"/>
    <property type="project" value="InterPro"/>
</dbReference>
<dbReference type="AlphaFoldDB" id="S3CVY2"/>
<feature type="compositionally biased region" description="Low complexity" evidence="3">
    <location>
        <begin position="747"/>
        <end position="760"/>
    </location>
</feature>
<feature type="region of interest" description="Disordered" evidence="3">
    <location>
        <begin position="719"/>
        <end position="761"/>
    </location>
</feature>
<evidence type="ECO:0000256" key="2">
    <source>
        <dbReference type="SAM" id="Coils"/>
    </source>
</evidence>
<accession>S3CVY2</accession>
<organism evidence="5 6">
    <name type="scientific">Ophiostoma piceae (strain UAMH 11346)</name>
    <name type="common">Sap stain fungus</name>
    <dbReference type="NCBI Taxonomy" id="1262450"/>
    <lineage>
        <taxon>Eukaryota</taxon>
        <taxon>Fungi</taxon>
        <taxon>Dikarya</taxon>
        <taxon>Ascomycota</taxon>
        <taxon>Pezizomycotina</taxon>
        <taxon>Sordariomycetes</taxon>
        <taxon>Sordariomycetidae</taxon>
        <taxon>Ophiostomatales</taxon>
        <taxon>Ophiostomataceae</taxon>
        <taxon>Ophiostoma</taxon>
    </lineage>
</organism>
<evidence type="ECO:0000313" key="6">
    <source>
        <dbReference type="Proteomes" id="UP000016923"/>
    </source>
</evidence>
<dbReference type="Gene3D" id="3.40.850.10">
    <property type="entry name" value="Kinesin motor domain"/>
    <property type="match status" value="1"/>
</dbReference>
<feature type="compositionally biased region" description="Acidic residues" evidence="3">
    <location>
        <begin position="797"/>
        <end position="806"/>
    </location>
</feature>
<feature type="compositionally biased region" description="Low complexity" evidence="3">
    <location>
        <begin position="379"/>
        <end position="392"/>
    </location>
</feature>
<feature type="region of interest" description="Disordered" evidence="3">
    <location>
        <begin position="379"/>
        <end position="402"/>
    </location>
</feature>
<dbReference type="PANTHER" id="PTHR47969:SF9">
    <property type="entry name" value="KINESIN-LIKE PROTEIN"/>
    <property type="match status" value="1"/>
</dbReference>
<proteinExistence type="inferred from homology"/>
<dbReference type="Pfam" id="PF00225">
    <property type="entry name" value="Kinesin"/>
    <property type="match status" value="1"/>
</dbReference>
<dbReference type="VEuPathDB" id="FungiDB:F503_05963"/>
<comment type="similarity">
    <text evidence="1">Belongs to the TRAFAC class myosin-kinesin ATPase superfamily. Kinesin family.</text>
</comment>
<dbReference type="SMART" id="SM00129">
    <property type="entry name" value="KISc"/>
    <property type="match status" value="1"/>
</dbReference>
<dbReference type="InterPro" id="IPR036961">
    <property type="entry name" value="Kinesin_motor_dom_sf"/>
</dbReference>
<dbReference type="GO" id="GO:0007018">
    <property type="term" value="P:microtubule-based movement"/>
    <property type="evidence" value="ECO:0007669"/>
    <property type="project" value="InterPro"/>
</dbReference>
<dbReference type="GO" id="GO:0005524">
    <property type="term" value="F:ATP binding"/>
    <property type="evidence" value="ECO:0007669"/>
    <property type="project" value="UniProtKB-UniRule"/>
</dbReference>
<dbReference type="PANTHER" id="PTHR47969">
    <property type="entry name" value="CHROMOSOME-ASSOCIATED KINESIN KIF4A-RELATED"/>
    <property type="match status" value="1"/>
</dbReference>
<dbReference type="GO" id="GO:0003777">
    <property type="term" value="F:microtubule motor activity"/>
    <property type="evidence" value="ECO:0007669"/>
    <property type="project" value="InterPro"/>
</dbReference>
<feature type="region of interest" description="Disordered" evidence="3">
    <location>
        <begin position="789"/>
        <end position="848"/>
    </location>
</feature>
<reference evidence="5 6" key="1">
    <citation type="journal article" date="2013" name="BMC Genomics">
        <title>The genome and transcriptome of the pine saprophyte Ophiostoma piceae, and a comparison with the bark beetle-associated pine pathogen Grosmannia clavigera.</title>
        <authorList>
            <person name="Haridas S."/>
            <person name="Wang Y."/>
            <person name="Lim L."/>
            <person name="Massoumi Alamouti S."/>
            <person name="Jackman S."/>
            <person name="Docking R."/>
            <person name="Robertson G."/>
            <person name="Birol I."/>
            <person name="Bohlmann J."/>
            <person name="Breuil C."/>
        </authorList>
    </citation>
    <scope>NUCLEOTIDE SEQUENCE [LARGE SCALE GENOMIC DNA]</scope>
    <source>
        <strain evidence="5 6">UAMH 11346</strain>
    </source>
</reference>